<evidence type="ECO:0000313" key="8">
    <source>
        <dbReference type="EMBL" id="KAB2934630.1"/>
    </source>
</evidence>
<evidence type="ECO:0000256" key="1">
    <source>
        <dbReference type="ARBA" id="ARBA00004141"/>
    </source>
</evidence>
<dbReference type="Pfam" id="PF12698">
    <property type="entry name" value="ABC2_membrane_3"/>
    <property type="match status" value="1"/>
</dbReference>
<evidence type="ECO:0000256" key="3">
    <source>
        <dbReference type="ARBA" id="ARBA00022989"/>
    </source>
</evidence>
<dbReference type="GO" id="GO:0016020">
    <property type="term" value="C:membrane"/>
    <property type="evidence" value="ECO:0007669"/>
    <property type="project" value="UniProtKB-SubCell"/>
</dbReference>
<evidence type="ECO:0000259" key="7">
    <source>
        <dbReference type="PROSITE" id="PS51012"/>
    </source>
</evidence>
<comment type="subcellular location">
    <subcellularLocation>
        <location evidence="1">Membrane</location>
        <topology evidence="1">Multi-pass membrane protein</topology>
    </subcellularLocation>
</comment>
<dbReference type="Proteomes" id="UP000460298">
    <property type="component" value="Unassembled WGS sequence"/>
</dbReference>
<evidence type="ECO:0000256" key="2">
    <source>
        <dbReference type="ARBA" id="ARBA00022692"/>
    </source>
</evidence>
<name>A0A833LYI6_9LEPT</name>
<feature type="transmembrane region" description="Helical" evidence="6">
    <location>
        <begin position="227"/>
        <end position="255"/>
    </location>
</feature>
<dbReference type="EMBL" id="WBUI01000002">
    <property type="protein sequence ID" value="KAB2934630.1"/>
    <property type="molecule type" value="Genomic_DNA"/>
</dbReference>
<feature type="region of interest" description="Disordered" evidence="5">
    <location>
        <begin position="150"/>
        <end position="169"/>
    </location>
</feature>
<reference evidence="8 9" key="1">
    <citation type="submission" date="2019-10" db="EMBL/GenBank/DDBJ databases">
        <title>Extracellular Electron Transfer in a Candidatus Methanoperedens spp. Enrichment Culture.</title>
        <authorList>
            <person name="Berger S."/>
            <person name="Rangel Shaw D."/>
            <person name="Berben T."/>
            <person name="In 'T Zandt M."/>
            <person name="Frank J."/>
            <person name="Reimann J."/>
            <person name="Jetten M.S.M."/>
            <person name="Welte C.U."/>
        </authorList>
    </citation>
    <scope>NUCLEOTIDE SEQUENCE [LARGE SCALE GENOMIC DNA]</scope>
    <source>
        <strain evidence="8">SB12</strain>
    </source>
</reference>
<dbReference type="PANTHER" id="PTHR43027">
    <property type="entry name" value="DOXORUBICIN RESISTANCE ABC TRANSPORTER PERMEASE PROTEIN DRRC-RELATED"/>
    <property type="match status" value="1"/>
</dbReference>
<evidence type="ECO:0000256" key="6">
    <source>
        <dbReference type="SAM" id="Phobius"/>
    </source>
</evidence>
<dbReference type="InterPro" id="IPR013525">
    <property type="entry name" value="ABC2_TM"/>
</dbReference>
<dbReference type="GO" id="GO:0140359">
    <property type="term" value="F:ABC-type transporter activity"/>
    <property type="evidence" value="ECO:0007669"/>
    <property type="project" value="InterPro"/>
</dbReference>
<feature type="transmembrane region" description="Helical" evidence="6">
    <location>
        <begin position="21"/>
        <end position="40"/>
    </location>
</feature>
<feature type="domain" description="ABC transmembrane type-2" evidence="7">
    <location>
        <begin position="137"/>
        <end position="376"/>
    </location>
</feature>
<dbReference type="AlphaFoldDB" id="A0A833LYI6"/>
<organism evidence="8 9">
    <name type="scientific">Leptonema illini</name>
    <dbReference type="NCBI Taxonomy" id="183"/>
    <lineage>
        <taxon>Bacteria</taxon>
        <taxon>Pseudomonadati</taxon>
        <taxon>Spirochaetota</taxon>
        <taxon>Spirochaetia</taxon>
        <taxon>Leptospirales</taxon>
        <taxon>Leptospiraceae</taxon>
        <taxon>Leptonema</taxon>
    </lineage>
</organism>
<feature type="transmembrane region" description="Helical" evidence="6">
    <location>
        <begin position="355"/>
        <end position="373"/>
    </location>
</feature>
<evidence type="ECO:0000313" key="9">
    <source>
        <dbReference type="Proteomes" id="UP000460298"/>
    </source>
</evidence>
<feature type="transmembrane region" description="Helical" evidence="6">
    <location>
        <begin position="261"/>
        <end position="285"/>
    </location>
</feature>
<dbReference type="InterPro" id="IPR047817">
    <property type="entry name" value="ABC2_TM_bact-type"/>
</dbReference>
<evidence type="ECO:0000256" key="5">
    <source>
        <dbReference type="SAM" id="MobiDB-lite"/>
    </source>
</evidence>
<dbReference type="InterPro" id="IPR052902">
    <property type="entry name" value="ABC-2_transporter"/>
</dbReference>
<feature type="transmembrane region" description="Helical" evidence="6">
    <location>
        <begin position="184"/>
        <end position="207"/>
    </location>
</feature>
<comment type="caution">
    <text evidence="8">The sequence shown here is derived from an EMBL/GenBank/DDBJ whole genome shotgun (WGS) entry which is preliminary data.</text>
</comment>
<keyword evidence="4 6" id="KW-0472">Membrane</keyword>
<protein>
    <submittedName>
        <fullName evidence="8">ABC transporter permease</fullName>
    </submittedName>
</protein>
<gene>
    <name evidence="8" type="ORF">F9K24_02305</name>
</gene>
<dbReference type="PANTHER" id="PTHR43027:SF2">
    <property type="entry name" value="TRANSPORT PERMEASE PROTEIN"/>
    <property type="match status" value="1"/>
</dbReference>
<proteinExistence type="predicted"/>
<keyword evidence="3 6" id="KW-1133">Transmembrane helix</keyword>
<keyword evidence="2 6" id="KW-0812">Transmembrane</keyword>
<sequence>MKQFVQLLLIHFREFFREPAVLFWALFFPAALAVVLGFAFRAPAELIVDVGLIAESAGSETEARSEQAELAKHADLVKRRIDGLGGFRVHVYNEETAGHALKRGKVRVVVVVQRSGLIFRYDPASDTAVKEAALLKAALLTEALKKQGRATGVTGPGETTADDSSGTGIREEKLSIPGTRYIDYLIPGLLAFGVMNACLWGIGWSLISLRMKKLLRRMAAAPMDQNLFFLSFATARILLVTVEAAFLMLIAYLFFDLAPVGSLASLFLMLVSGIFCFAGMAVLLACRTENTQVGNGLINAAVMPMMLVSGVFFSYHGFPEFLQPIIRALPLTVLADSVRAVYLEGQGIADLWKPVLILVASGAAMFAVGRRFFKWG</sequence>
<feature type="transmembrane region" description="Helical" evidence="6">
    <location>
        <begin position="297"/>
        <end position="318"/>
    </location>
</feature>
<accession>A0A833LYI6</accession>
<evidence type="ECO:0000256" key="4">
    <source>
        <dbReference type="ARBA" id="ARBA00023136"/>
    </source>
</evidence>
<dbReference type="PROSITE" id="PS51012">
    <property type="entry name" value="ABC_TM2"/>
    <property type="match status" value="1"/>
</dbReference>